<protein>
    <submittedName>
        <fullName evidence="3">Hypothetical_protein</fullName>
    </submittedName>
</protein>
<organism evidence="2">
    <name type="scientific">Hexamita inflata</name>
    <dbReference type="NCBI Taxonomy" id="28002"/>
    <lineage>
        <taxon>Eukaryota</taxon>
        <taxon>Metamonada</taxon>
        <taxon>Diplomonadida</taxon>
        <taxon>Hexamitidae</taxon>
        <taxon>Hexamitinae</taxon>
        <taxon>Hexamita</taxon>
    </lineage>
</organism>
<proteinExistence type="predicted"/>
<evidence type="ECO:0000313" key="4">
    <source>
        <dbReference type="Proteomes" id="UP001642409"/>
    </source>
</evidence>
<keyword evidence="1" id="KW-0472">Membrane</keyword>
<keyword evidence="1" id="KW-1133">Transmembrane helix</keyword>
<feature type="transmembrane region" description="Helical" evidence="1">
    <location>
        <begin position="89"/>
        <end position="110"/>
    </location>
</feature>
<accession>A0AA86TVI6</accession>
<comment type="caution">
    <text evidence="2">The sequence shown here is derived from an EMBL/GenBank/DDBJ whole genome shotgun (WGS) entry which is preliminary data.</text>
</comment>
<dbReference type="EMBL" id="CAXDID020000627">
    <property type="protein sequence ID" value="CAL6107116.1"/>
    <property type="molecule type" value="Genomic_DNA"/>
</dbReference>
<evidence type="ECO:0000313" key="3">
    <source>
        <dbReference type="EMBL" id="CAL6107116.1"/>
    </source>
</evidence>
<reference evidence="3 4" key="2">
    <citation type="submission" date="2024-07" db="EMBL/GenBank/DDBJ databases">
        <authorList>
            <person name="Akdeniz Z."/>
        </authorList>
    </citation>
    <scope>NUCLEOTIDE SEQUENCE [LARGE SCALE GENOMIC DNA]</scope>
</reference>
<dbReference type="EMBL" id="CATOUU010000414">
    <property type="protein sequence ID" value="CAI9928722.1"/>
    <property type="molecule type" value="Genomic_DNA"/>
</dbReference>
<sequence length="112" mass="12482">MIAKYCCILAIFLKKRLKTAVGQICITVVKTVETVGLKPQNRRFGTPQYQVGRNVQLNPGQVGGQVGFHSGPKTTPLPKSFSRSISFQFIRFKFISLNIILLGNILSVSYHK</sequence>
<dbReference type="Proteomes" id="UP001642409">
    <property type="component" value="Unassembled WGS sequence"/>
</dbReference>
<evidence type="ECO:0000256" key="1">
    <source>
        <dbReference type="SAM" id="Phobius"/>
    </source>
</evidence>
<reference evidence="2" key="1">
    <citation type="submission" date="2023-06" db="EMBL/GenBank/DDBJ databases">
        <authorList>
            <person name="Kurt Z."/>
        </authorList>
    </citation>
    <scope>NUCLEOTIDE SEQUENCE</scope>
</reference>
<dbReference type="AlphaFoldDB" id="A0AA86TVI6"/>
<name>A0AA86TVI6_9EUKA</name>
<keyword evidence="4" id="KW-1185">Reference proteome</keyword>
<gene>
    <name evidence="2" type="ORF">HINF_LOCUS16367</name>
    <name evidence="3" type="ORF">HINF_LOCUS74279</name>
</gene>
<keyword evidence="1" id="KW-0812">Transmembrane</keyword>
<evidence type="ECO:0000313" key="2">
    <source>
        <dbReference type="EMBL" id="CAI9928722.1"/>
    </source>
</evidence>